<accession>A0A2H1WVY4</accession>
<sequence>MVISPNYPTSQKAGNALTRCFRCSVPECEDNPDHINFTIPHDSDGIPSKCLRYAPFSNVSSFYSNDSQCYPHYYDTSTEIGCESYVYLEEHSIVKEIEYELT</sequence>
<reference evidence="1" key="1">
    <citation type="submission" date="2016-07" db="EMBL/GenBank/DDBJ databases">
        <authorList>
            <person name="Bretaudeau A."/>
        </authorList>
    </citation>
    <scope>NUCLEOTIDE SEQUENCE</scope>
    <source>
        <strain evidence="1">Rice</strain>
        <tissue evidence="1">Whole body</tissue>
    </source>
</reference>
<dbReference type="AlphaFoldDB" id="A0A2H1WVY4"/>
<dbReference type="EMBL" id="ODYU01011464">
    <property type="protein sequence ID" value="SOQ57208.1"/>
    <property type="molecule type" value="Genomic_DNA"/>
</dbReference>
<gene>
    <name evidence="1" type="ORF">SFRICE_033990</name>
</gene>
<evidence type="ECO:0000313" key="1">
    <source>
        <dbReference type="EMBL" id="SOQ57208.1"/>
    </source>
</evidence>
<name>A0A2H1WVY4_SPOFR</name>
<organism evidence="1">
    <name type="scientific">Spodoptera frugiperda</name>
    <name type="common">Fall armyworm</name>
    <dbReference type="NCBI Taxonomy" id="7108"/>
    <lineage>
        <taxon>Eukaryota</taxon>
        <taxon>Metazoa</taxon>
        <taxon>Ecdysozoa</taxon>
        <taxon>Arthropoda</taxon>
        <taxon>Hexapoda</taxon>
        <taxon>Insecta</taxon>
        <taxon>Pterygota</taxon>
        <taxon>Neoptera</taxon>
        <taxon>Endopterygota</taxon>
        <taxon>Lepidoptera</taxon>
        <taxon>Glossata</taxon>
        <taxon>Ditrysia</taxon>
        <taxon>Noctuoidea</taxon>
        <taxon>Noctuidae</taxon>
        <taxon>Amphipyrinae</taxon>
        <taxon>Spodoptera</taxon>
    </lineage>
</organism>
<protein>
    <submittedName>
        <fullName evidence="1">SFRICE_033990</fullName>
    </submittedName>
</protein>
<proteinExistence type="predicted"/>